<proteinExistence type="predicted"/>
<name>A0A1N6IBZ1_9PROT</name>
<evidence type="ECO:0000256" key="1">
    <source>
        <dbReference type="SAM" id="Phobius"/>
    </source>
</evidence>
<keyword evidence="1" id="KW-0472">Membrane</keyword>
<protein>
    <submittedName>
        <fullName evidence="2">Uncharacterized protein</fullName>
    </submittedName>
</protein>
<keyword evidence="1" id="KW-0812">Transmembrane</keyword>
<feature type="transmembrane region" description="Helical" evidence="1">
    <location>
        <begin position="170"/>
        <end position="189"/>
    </location>
</feature>
<keyword evidence="3" id="KW-1185">Reference proteome</keyword>
<dbReference type="Proteomes" id="UP000185062">
    <property type="component" value="Unassembled WGS sequence"/>
</dbReference>
<feature type="transmembrane region" description="Helical" evidence="1">
    <location>
        <begin position="12"/>
        <end position="29"/>
    </location>
</feature>
<dbReference type="STRING" id="44575.SAMN05216419_100937"/>
<sequence>MKYAFFFRSRLGSGLVLGVSYIILATPVARDWLESTMTAHMLLQIPLLALIGGVACGLLPEHIRDRFLVRIGGAIPCVVVALFVSSYWMLPRALDAALTESLAELAKFISFPILVGVPLVLAWKHLSLIGRGFVLTNFFSMLAVLGWLYIVAPVRVCNSYLVNDQENAGWLMVLLAGFLFIGWLGSLFIDNGSRPYPENPNQ</sequence>
<dbReference type="EMBL" id="FSRO01000001">
    <property type="protein sequence ID" value="SIO29475.1"/>
    <property type="molecule type" value="Genomic_DNA"/>
</dbReference>
<feature type="transmembrane region" description="Helical" evidence="1">
    <location>
        <begin position="102"/>
        <end position="121"/>
    </location>
</feature>
<dbReference type="eggNOG" id="ENOG5032SXK">
    <property type="taxonomic scope" value="Bacteria"/>
</dbReference>
<reference evidence="2 3" key="1">
    <citation type="submission" date="2016-12" db="EMBL/GenBank/DDBJ databases">
        <authorList>
            <person name="Song W.-J."/>
            <person name="Kurnit D.M."/>
        </authorList>
    </citation>
    <scope>NUCLEOTIDE SEQUENCE [LARGE SCALE GENOMIC DNA]</scope>
    <source>
        <strain evidence="2 3">ATCC 49181</strain>
    </source>
</reference>
<feature type="transmembrane region" description="Helical" evidence="1">
    <location>
        <begin position="128"/>
        <end position="150"/>
    </location>
</feature>
<dbReference type="AlphaFoldDB" id="A0A1N6IBZ1"/>
<evidence type="ECO:0000313" key="3">
    <source>
        <dbReference type="Proteomes" id="UP000185062"/>
    </source>
</evidence>
<keyword evidence="1" id="KW-1133">Transmembrane helix</keyword>
<dbReference type="RefSeq" id="WP_051537560.1">
    <property type="nucleotide sequence ID" value="NZ_FSRO01000001.1"/>
</dbReference>
<organism evidence="2 3">
    <name type="scientific">Nitrosomonas cryotolerans ATCC 49181</name>
    <dbReference type="NCBI Taxonomy" id="1131553"/>
    <lineage>
        <taxon>Bacteria</taxon>
        <taxon>Pseudomonadati</taxon>
        <taxon>Pseudomonadota</taxon>
        <taxon>Betaproteobacteria</taxon>
        <taxon>Nitrosomonadales</taxon>
        <taxon>Nitrosomonadaceae</taxon>
        <taxon>Nitrosomonas</taxon>
    </lineage>
</organism>
<feature type="transmembrane region" description="Helical" evidence="1">
    <location>
        <begin position="67"/>
        <end position="90"/>
    </location>
</feature>
<evidence type="ECO:0000313" key="2">
    <source>
        <dbReference type="EMBL" id="SIO29475.1"/>
    </source>
</evidence>
<accession>A0A1N6IBZ1</accession>
<gene>
    <name evidence="2" type="ORF">SAMN02743940_1701</name>
</gene>
<feature type="transmembrane region" description="Helical" evidence="1">
    <location>
        <begin position="41"/>
        <end position="60"/>
    </location>
</feature>